<evidence type="ECO:0000313" key="7">
    <source>
        <dbReference type="EMBL" id="KAG7364920.1"/>
    </source>
</evidence>
<evidence type="ECO:0000313" key="8">
    <source>
        <dbReference type="Proteomes" id="UP000693970"/>
    </source>
</evidence>
<dbReference type="Pfam" id="PF00069">
    <property type="entry name" value="Pkinase"/>
    <property type="match status" value="1"/>
</dbReference>
<dbReference type="FunFam" id="1.10.510.10:FF:001091">
    <property type="entry name" value="STE family protein kinase"/>
    <property type="match status" value="1"/>
</dbReference>
<organism evidence="7 8">
    <name type="scientific">Nitzschia inconspicua</name>
    <dbReference type="NCBI Taxonomy" id="303405"/>
    <lineage>
        <taxon>Eukaryota</taxon>
        <taxon>Sar</taxon>
        <taxon>Stramenopiles</taxon>
        <taxon>Ochrophyta</taxon>
        <taxon>Bacillariophyta</taxon>
        <taxon>Bacillariophyceae</taxon>
        <taxon>Bacillariophycidae</taxon>
        <taxon>Bacillariales</taxon>
        <taxon>Bacillariaceae</taxon>
        <taxon>Nitzschia</taxon>
    </lineage>
</organism>
<reference evidence="7" key="2">
    <citation type="submission" date="2021-04" db="EMBL/GenBank/DDBJ databases">
        <authorList>
            <person name="Podell S."/>
        </authorList>
    </citation>
    <scope>NUCLEOTIDE SEQUENCE</scope>
    <source>
        <strain evidence="7">Hildebrandi</strain>
    </source>
</reference>
<dbReference type="Proteomes" id="UP000693970">
    <property type="component" value="Unassembled WGS sequence"/>
</dbReference>
<feature type="compositionally biased region" description="Polar residues" evidence="5">
    <location>
        <begin position="509"/>
        <end position="532"/>
    </location>
</feature>
<dbReference type="PROSITE" id="PS00107">
    <property type="entry name" value="PROTEIN_KINASE_ATP"/>
    <property type="match status" value="1"/>
</dbReference>
<keyword evidence="7" id="KW-0418">Kinase</keyword>
<feature type="binding site" evidence="4">
    <location>
        <position position="40"/>
    </location>
    <ligand>
        <name>ATP</name>
        <dbReference type="ChEBI" id="CHEBI:30616"/>
    </ligand>
</feature>
<feature type="region of interest" description="Disordered" evidence="5">
    <location>
        <begin position="336"/>
        <end position="370"/>
    </location>
</feature>
<dbReference type="InterPro" id="IPR008271">
    <property type="entry name" value="Ser/Thr_kinase_AS"/>
</dbReference>
<feature type="domain" description="Protein kinase" evidence="6">
    <location>
        <begin position="11"/>
        <end position="273"/>
    </location>
</feature>
<accession>A0A9K3LN46</accession>
<name>A0A9K3LN46_9STRA</name>
<evidence type="ECO:0000256" key="2">
    <source>
        <dbReference type="ARBA" id="ARBA00022741"/>
    </source>
</evidence>
<comment type="caution">
    <text evidence="7">The sequence shown here is derived from an EMBL/GenBank/DDBJ whole genome shotgun (WGS) entry which is preliminary data.</text>
</comment>
<dbReference type="PANTHER" id="PTHR48012">
    <property type="entry name" value="STERILE20-LIKE KINASE, ISOFORM B-RELATED"/>
    <property type="match status" value="1"/>
</dbReference>
<sequence>MTAYQDKSHELDVLNLIGEGSFGAVYKANHKPTGAVVAVKVISNASSSKSEEEKIKGEIDILSKCDSPYIVGYFECFIKPPTQKPGEMWIVMEYCAGGSMTDLIEANSRFSMPEDCIRGVCASIVLGLEYLHGVANVCHRDIKCGNVLLTSDGNVKLADFGVSAELSNTLNKRKTVVGSPYWMAPEVIRESHYDGRADVWSLGITTIEMAEGSPPHANLHPLRAIFVIPNKPAPTLADPDNWSPEMLDFVRVCCQKDASQRSDSALLASHPFIRQEVMALRTMHQGEVSTTEADARAKYRKLAELQDKSLGLPAIRRVMDRMKKKVDLLKKKRGADLQDENKEKPFDTDGALSTRNSGSTADGPIGPLDMSNQATVAMARRGSGYSSRGSPLPNGNVTNGAFIPDTFNYGGQSIVDYDPVLANDERFRKDLEKLSRVFETKLAALRTAHELAQQKLIADARIRNQLPMDVSELMEQAFQGNVKDKENRKAMEDAKDVPLINHVIKMTTPKHQNASGGSLSIETAPSSSSTPSKGLHSPLEIAVETSQSVSPTGTEDKVDDESPRNNLSAPISTPLEV</sequence>
<evidence type="ECO:0000256" key="3">
    <source>
        <dbReference type="ARBA" id="ARBA00022840"/>
    </source>
</evidence>
<evidence type="ECO:0000256" key="1">
    <source>
        <dbReference type="ARBA" id="ARBA00012513"/>
    </source>
</evidence>
<dbReference type="InterPro" id="IPR050629">
    <property type="entry name" value="STE20/SPS1-PAK"/>
</dbReference>
<feature type="region of interest" description="Disordered" evidence="5">
    <location>
        <begin position="508"/>
        <end position="577"/>
    </location>
</feature>
<feature type="compositionally biased region" description="Basic and acidic residues" evidence="5">
    <location>
        <begin position="554"/>
        <end position="563"/>
    </location>
</feature>
<dbReference type="PROSITE" id="PS00108">
    <property type="entry name" value="PROTEIN_KINASE_ST"/>
    <property type="match status" value="1"/>
</dbReference>
<protein>
    <recommendedName>
        <fullName evidence="1">non-specific serine/threonine protein kinase</fullName>
        <ecNumber evidence="1">2.7.11.1</ecNumber>
    </recommendedName>
</protein>
<dbReference type="PROSITE" id="PS50011">
    <property type="entry name" value="PROTEIN_KINASE_DOM"/>
    <property type="match status" value="1"/>
</dbReference>
<dbReference type="EC" id="2.7.11.1" evidence="1"/>
<dbReference type="GO" id="GO:0004674">
    <property type="term" value="F:protein serine/threonine kinase activity"/>
    <property type="evidence" value="ECO:0007669"/>
    <property type="project" value="UniProtKB-EC"/>
</dbReference>
<reference evidence="7" key="1">
    <citation type="journal article" date="2021" name="Sci. Rep.">
        <title>Diploid genomic architecture of Nitzschia inconspicua, an elite biomass production diatom.</title>
        <authorList>
            <person name="Oliver A."/>
            <person name="Podell S."/>
            <person name="Pinowska A."/>
            <person name="Traller J.C."/>
            <person name="Smith S.R."/>
            <person name="McClure R."/>
            <person name="Beliaev A."/>
            <person name="Bohutskyi P."/>
            <person name="Hill E.A."/>
            <person name="Rabines A."/>
            <person name="Zheng H."/>
            <person name="Allen L.Z."/>
            <person name="Kuo A."/>
            <person name="Grigoriev I.V."/>
            <person name="Allen A.E."/>
            <person name="Hazlebeck D."/>
            <person name="Allen E.E."/>
        </authorList>
    </citation>
    <scope>NUCLEOTIDE SEQUENCE</scope>
    <source>
        <strain evidence="7">Hildebrandi</strain>
    </source>
</reference>
<gene>
    <name evidence="7" type="ORF">IV203_038123</name>
</gene>
<keyword evidence="2 4" id="KW-0547">Nucleotide-binding</keyword>
<evidence type="ECO:0000256" key="5">
    <source>
        <dbReference type="SAM" id="MobiDB-lite"/>
    </source>
</evidence>
<dbReference type="InterPro" id="IPR000719">
    <property type="entry name" value="Prot_kinase_dom"/>
</dbReference>
<dbReference type="PANTHER" id="PTHR48012:SF2">
    <property type="entry name" value="STERILE20-LIKE KINASE, ISOFORM B"/>
    <property type="match status" value="1"/>
</dbReference>
<dbReference type="InterPro" id="IPR017441">
    <property type="entry name" value="Protein_kinase_ATP_BS"/>
</dbReference>
<feature type="compositionally biased region" description="Polar residues" evidence="5">
    <location>
        <begin position="544"/>
        <end position="553"/>
    </location>
</feature>
<keyword evidence="8" id="KW-1185">Reference proteome</keyword>
<keyword evidence="3 4" id="KW-0067">ATP-binding</keyword>
<feature type="compositionally biased region" description="Polar residues" evidence="5">
    <location>
        <begin position="351"/>
        <end position="360"/>
    </location>
</feature>
<dbReference type="EMBL" id="JAGRRH010000009">
    <property type="protein sequence ID" value="KAG7364920.1"/>
    <property type="molecule type" value="Genomic_DNA"/>
</dbReference>
<evidence type="ECO:0000256" key="4">
    <source>
        <dbReference type="PROSITE-ProRule" id="PRU10141"/>
    </source>
</evidence>
<dbReference type="GO" id="GO:0005737">
    <property type="term" value="C:cytoplasm"/>
    <property type="evidence" value="ECO:0007669"/>
    <property type="project" value="TreeGrafter"/>
</dbReference>
<dbReference type="GO" id="GO:0005524">
    <property type="term" value="F:ATP binding"/>
    <property type="evidence" value="ECO:0007669"/>
    <property type="project" value="UniProtKB-UniRule"/>
</dbReference>
<keyword evidence="7" id="KW-0808">Transferase</keyword>
<evidence type="ECO:0000259" key="6">
    <source>
        <dbReference type="PROSITE" id="PS50011"/>
    </source>
</evidence>
<dbReference type="AlphaFoldDB" id="A0A9K3LN46"/>
<dbReference type="SMART" id="SM00220">
    <property type="entry name" value="S_TKc"/>
    <property type="match status" value="1"/>
</dbReference>
<feature type="compositionally biased region" description="Basic and acidic residues" evidence="5">
    <location>
        <begin position="336"/>
        <end position="347"/>
    </location>
</feature>
<dbReference type="OrthoDB" id="8693905at2759"/>
<proteinExistence type="predicted"/>